<dbReference type="InterPro" id="IPR055151">
    <property type="entry name" value="GH113"/>
</dbReference>
<reference evidence="2 3" key="1">
    <citation type="submission" date="2021-12" db="EMBL/GenBank/DDBJ databases">
        <title>Discovery of the Pendulisporaceae a myxobacterial family with distinct sporulation behavior and unique specialized metabolism.</title>
        <authorList>
            <person name="Garcia R."/>
            <person name="Popoff A."/>
            <person name="Bader C.D."/>
            <person name="Loehr J."/>
            <person name="Walesch S."/>
            <person name="Walt C."/>
            <person name="Boldt J."/>
            <person name="Bunk B."/>
            <person name="Haeckl F.J.F.P.J."/>
            <person name="Gunesch A.P."/>
            <person name="Birkelbach J."/>
            <person name="Nuebel U."/>
            <person name="Pietschmann T."/>
            <person name="Bach T."/>
            <person name="Mueller R."/>
        </authorList>
    </citation>
    <scope>NUCLEOTIDE SEQUENCE [LARGE SCALE GENOMIC DNA]</scope>
    <source>
        <strain evidence="2 3">MSr11954</strain>
    </source>
</reference>
<dbReference type="Gene3D" id="3.20.20.80">
    <property type="entry name" value="Glycosidases"/>
    <property type="match status" value="1"/>
</dbReference>
<name>A0ABZ2LZB8_9BACT</name>
<evidence type="ECO:0000313" key="2">
    <source>
        <dbReference type="EMBL" id="WXB14412.1"/>
    </source>
</evidence>
<dbReference type="Pfam" id="PF22612">
    <property type="entry name" value="GH113"/>
    <property type="match status" value="1"/>
</dbReference>
<dbReference type="Proteomes" id="UP001370348">
    <property type="component" value="Chromosome"/>
</dbReference>
<dbReference type="EMBL" id="CP089984">
    <property type="protein sequence ID" value="WXB14412.1"/>
    <property type="molecule type" value="Genomic_DNA"/>
</dbReference>
<evidence type="ECO:0000313" key="3">
    <source>
        <dbReference type="Proteomes" id="UP001370348"/>
    </source>
</evidence>
<dbReference type="InterPro" id="IPR017853">
    <property type="entry name" value="GH"/>
</dbReference>
<protein>
    <submittedName>
        <fullName evidence="2">Uncharacterized protein</fullName>
    </submittedName>
</protein>
<proteinExistence type="predicted"/>
<dbReference type="CDD" id="cd19608">
    <property type="entry name" value="GH113_mannanase-like"/>
    <property type="match status" value="1"/>
</dbReference>
<organism evidence="2 3">
    <name type="scientific">Pendulispora albinea</name>
    <dbReference type="NCBI Taxonomy" id="2741071"/>
    <lineage>
        <taxon>Bacteria</taxon>
        <taxon>Pseudomonadati</taxon>
        <taxon>Myxococcota</taxon>
        <taxon>Myxococcia</taxon>
        <taxon>Myxococcales</taxon>
        <taxon>Sorangiineae</taxon>
        <taxon>Pendulisporaceae</taxon>
        <taxon>Pendulispora</taxon>
    </lineage>
</organism>
<dbReference type="RefSeq" id="WP_394824032.1">
    <property type="nucleotide sequence ID" value="NZ_CP089984.1"/>
</dbReference>
<dbReference type="SUPFAM" id="SSF51445">
    <property type="entry name" value="(Trans)glycosidases"/>
    <property type="match status" value="1"/>
</dbReference>
<feature type="region of interest" description="Disordered" evidence="1">
    <location>
        <begin position="1"/>
        <end position="30"/>
    </location>
</feature>
<sequence length="380" mass="41950">MVAPSPPGGGVGWGRAPISQPLPTARGWHDTGWRGARGITIGPIENGYHPGVGYGSEAYGRTLAECKRAGAEWVAITPFGRTADLQGRGIDRTFEVPFDENRAAVRRAIEMAHERDLKVMLVPHIWVESGEWRAKIDPQTDEGWAAWAKSYGDFARTWAKVAEETGAEMFSAGVELRSWVTTARAPSFGALLRDLRHIYHGTITYSGNWDDVDRTVILGDLDVIGINAFYPLAEHDGDGYEALLAGARRVRDKVHALAETWHKPVLFTEIGYTTRPDPAVRPWEWPDQMAHVKVDEDAQALAYHALLAPLLDEPDFAGFFVWRVYADPDDVSQEAEWGFSPRGKVAELVMRDAFAAPWAGDGTRTAGWGRRARVPGLPGL</sequence>
<keyword evidence="3" id="KW-1185">Reference proteome</keyword>
<gene>
    <name evidence="2" type="ORF">LZC94_42130</name>
</gene>
<accession>A0ABZ2LZB8</accession>
<evidence type="ECO:0000256" key="1">
    <source>
        <dbReference type="SAM" id="MobiDB-lite"/>
    </source>
</evidence>